<evidence type="ECO:0000256" key="1">
    <source>
        <dbReference type="SAM" id="MobiDB-lite"/>
    </source>
</evidence>
<dbReference type="EMBL" id="JAXLQG010000006">
    <property type="protein sequence ID" value="KAK5538993.1"/>
    <property type="molecule type" value="Genomic_DNA"/>
</dbReference>
<evidence type="ECO:0000313" key="2">
    <source>
        <dbReference type="EMBL" id="KAK5538993.1"/>
    </source>
</evidence>
<evidence type="ECO:0000313" key="3">
    <source>
        <dbReference type="Proteomes" id="UP001345827"/>
    </source>
</evidence>
<proteinExistence type="predicted"/>
<dbReference type="Proteomes" id="UP001345827">
    <property type="component" value="Unassembled WGS sequence"/>
</dbReference>
<protein>
    <recommendedName>
        <fullName evidence="4">Zn(2)-C6 fungal-type domain-containing protein</fullName>
    </recommendedName>
</protein>
<comment type="caution">
    <text evidence="2">The sequence shown here is derived from an EMBL/GenBank/DDBJ whole genome shotgun (WGS) entry which is preliminary data.</text>
</comment>
<organism evidence="2 3">
    <name type="scientific">Vermiconidia calcicola</name>
    <dbReference type="NCBI Taxonomy" id="1690605"/>
    <lineage>
        <taxon>Eukaryota</taxon>
        <taxon>Fungi</taxon>
        <taxon>Dikarya</taxon>
        <taxon>Ascomycota</taxon>
        <taxon>Pezizomycotina</taxon>
        <taxon>Dothideomycetes</taxon>
        <taxon>Dothideomycetidae</taxon>
        <taxon>Mycosphaerellales</taxon>
        <taxon>Extremaceae</taxon>
        <taxon>Vermiconidia</taxon>
    </lineage>
</organism>
<keyword evidence="3" id="KW-1185">Reference proteome</keyword>
<name>A0AAV9QEY7_9PEZI</name>
<feature type="compositionally biased region" description="Polar residues" evidence="1">
    <location>
        <begin position="278"/>
        <end position="287"/>
    </location>
</feature>
<dbReference type="AlphaFoldDB" id="A0AAV9QEY7"/>
<gene>
    <name evidence="2" type="ORF">LTR25_004537</name>
</gene>
<reference evidence="2 3" key="1">
    <citation type="submission" date="2023-06" db="EMBL/GenBank/DDBJ databases">
        <title>Black Yeasts Isolated from many extreme environments.</title>
        <authorList>
            <person name="Coleine C."/>
            <person name="Stajich J.E."/>
            <person name="Selbmann L."/>
        </authorList>
    </citation>
    <scope>NUCLEOTIDE SEQUENCE [LARGE SCALE GENOMIC DNA]</scope>
    <source>
        <strain evidence="2 3">CCFEE 5887</strain>
    </source>
</reference>
<accession>A0AAV9QEY7</accession>
<dbReference type="PANTHER" id="PTHR35392">
    <property type="entry name" value="ZN(II)2CYS6 TRANSCRIPTION FACTOR (EUROFUNG)-RELATED-RELATED"/>
    <property type="match status" value="1"/>
</dbReference>
<dbReference type="PANTHER" id="PTHR35392:SF2">
    <property type="entry name" value="ZN(II)2CYS6 TRANSCRIPTION FACTOR (EUROFUNG)"/>
    <property type="match status" value="1"/>
</dbReference>
<evidence type="ECO:0008006" key="4">
    <source>
        <dbReference type="Google" id="ProtNLM"/>
    </source>
</evidence>
<dbReference type="InterPro" id="IPR052973">
    <property type="entry name" value="Fungal_sec-metab_reg_TF"/>
</dbReference>
<feature type="region of interest" description="Disordered" evidence="1">
    <location>
        <begin position="278"/>
        <end position="299"/>
    </location>
</feature>
<sequence>MGRKSNPLILDYFERGAKIGDASNRYEHTCRRCGEYFPKGRMENLTAHLTKKCTVLTKKERVQIILRINDLVVDDAEIHIFPNPPLSTPNPPIQQNGLEVLAEASRQLGSEGTEQAHPDDTEEQDYLDLDTFDADVDHLDPQLDTAELNNHLSEVHGFPNRPGNGYPATAGVGDLSVHDFIPDMHVPGEAFPEIAVTNSDIPGYHSFTSTGNESMQNIATAHIDNFGVAAPCANLPTTQPGMVLVIGAESNNDEHHTVESYNGPSVFADPDSHSPQFVTETGTNAKTQRPKTRRKFGEERRKEVLAVRKLGACMRCRMLRKVCSPGDTCNTCARIENPRLWKNTCIRKKLLEVFTAYAATPYTVHLHEEQKELKAAHAVNEKSLARVEAFHFVEQKVIFQSRHTKPKRARNGAVVQTPNLPFGEEGILNLDIEFQDIQPLMHRYLQAIIPIVIAQEKSPHIRATLQVAHNLSIEQLNDNTPRDPEMVLPRAIELWAATFLLTEHDLNTHFALVADDTGERTDIDKVLNPYVHATMDKQFRAAIEKRAAQLNKFILPVIEARALARDTSRGFETYLVAFVLLNCAERMCWLFNRWERLLPFEWPFEASPATYAATGEEFATTLQLLLSMRSLEPKLTIDHITNVIVPQTAGNSTLEIWLGNAQFPRNFGKQAIDVELNQTDSRCMDGTLSGRLLQL</sequence>